<evidence type="ECO:0000259" key="5">
    <source>
        <dbReference type="PROSITE" id="PS51184"/>
    </source>
</evidence>
<evidence type="ECO:0000256" key="3">
    <source>
        <dbReference type="ARBA" id="ARBA00023242"/>
    </source>
</evidence>
<feature type="compositionally biased region" description="Polar residues" evidence="4">
    <location>
        <begin position="230"/>
        <end position="242"/>
    </location>
</feature>
<feature type="domain" description="JmjC" evidence="5">
    <location>
        <begin position="736"/>
        <end position="922"/>
    </location>
</feature>
<dbReference type="GO" id="GO:0000118">
    <property type="term" value="C:histone deacetylase complex"/>
    <property type="evidence" value="ECO:0007669"/>
    <property type="project" value="TreeGrafter"/>
</dbReference>
<evidence type="ECO:0000256" key="4">
    <source>
        <dbReference type="SAM" id="MobiDB-lite"/>
    </source>
</evidence>
<comment type="caution">
    <text evidence="6">The sequence shown here is derived from an EMBL/GenBank/DDBJ whole genome shotgun (WGS) entry which is preliminary data.</text>
</comment>
<dbReference type="GO" id="GO:0031490">
    <property type="term" value="F:chromatin DNA binding"/>
    <property type="evidence" value="ECO:0007669"/>
    <property type="project" value="TreeGrafter"/>
</dbReference>
<dbReference type="Proteomes" id="UP001215598">
    <property type="component" value="Unassembled WGS sequence"/>
</dbReference>
<dbReference type="PANTHER" id="PTHR12549">
    <property type="entry name" value="JMJC DOMAIN-CONTAINING HISTONE DEMETHYLATION PROTEIN"/>
    <property type="match status" value="1"/>
</dbReference>
<feature type="region of interest" description="Disordered" evidence="4">
    <location>
        <begin position="92"/>
        <end position="117"/>
    </location>
</feature>
<dbReference type="GO" id="GO:0000785">
    <property type="term" value="C:chromatin"/>
    <property type="evidence" value="ECO:0007669"/>
    <property type="project" value="TreeGrafter"/>
</dbReference>
<dbReference type="Gene3D" id="2.60.120.650">
    <property type="entry name" value="Cupin"/>
    <property type="match status" value="1"/>
</dbReference>
<proteinExistence type="predicted"/>
<dbReference type="GO" id="GO:0006357">
    <property type="term" value="P:regulation of transcription by RNA polymerase II"/>
    <property type="evidence" value="ECO:0007669"/>
    <property type="project" value="TreeGrafter"/>
</dbReference>
<dbReference type="GO" id="GO:0032454">
    <property type="term" value="F:histone H3K9 demethylase activity"/>
    <property type="evidence" value="ECO:0007669"/>
    <property type="project" value="InterPro"/>
</dbReference>
<evidence type="ECO:0000256" key="1">
    <source>
        <dbReference type="ARBA" id="ARBA00004123"/>
    </source>
</evidence>
<dbReference type="PANTHER" id="PTHR12549:SF38">
    <property type="entry name" value="JMJC DOMAIN-CONTAINING HISTONE DEMETHYLASE 2, ISOFORM A"/>
    <property type="match status" value="1"/>
</dbReference>
<feature type="compositionally biased region" description="Polar residues" evidence="4">
    <location>
        <begin position="93"/>
        <end position="117"/>
    </location>
</feature>
<dbReference type="EMBL" id="JARKIB010000176">
    <property type="protein sequence ID" value="KAJ7727952.1"/>
    <property type="molecule type" value="Genomic_DNA"/>
</dbReference>
<dbReference type="PROSITE" id="PS51184">
    <property type="entry name" value="JMJC"/>
    <property type="match status" value="1"/>
</dbReference>
<gene>
    <name evidence="6" type="ORF">B0H16DRAFT_1677242</name>
</gene>
<reference evidence="6" key="1">
    <citation type="submission" date="2023-03" db="EMBL/GenBank/DDBJ databases">
        <title>Massive genome expansion in bonnet fungi (Mycena s.s.) driven by repeated elements and novel gene families across ecological guilds.</title>
        <authorList>
            <consortium name="Lawrence Berkeley National Laboratory"/>
            <person name="Harder C.B."/>
            <person name="Miyauchi S."/>
            <person name="Viragh M."/>
            <person name="Kuo A."/>
            <person name="Thoen E."/>
            <person name="Andreopoulos B."/>
            <person name="Lu D."/>
            <person name="Skrede I."/>
            <person name="Drula E."/>
            <person name="Henrissat B."/>
            <person name="Morin E."/>
            <person name="Kohler A."/>
            <person name="Barry K."/>
            <person name="LaButti K."/>
            <person name="Morin E."/>
            <person name="Salamov A."/>
            <person name="Lipzen A."/>
            <person name="Mereny Z."/>
            <person name="Hegedus B."/>
            <person name="Baldrian P."/>
            <person name="Stursova M."/>
            <person name="Weitz H."/>
            <person name="Taylor A."/>
            <person name="Grigoriev I.V."/>
            <person name="Nagy L.G."/>
            <person name="Martin F."/>
            <person name="Kauserud H."/>
        </authorList>
    </citation>
    <scope>NUCLEOTIDE SEQUENCE</scope>
    <source>
        <strain evidence="6">CBHHK182m</strain>
    </source>
</reference>
<evidence type="ECO:0000256" key="2">
    <source>
        <dbReference type="ARBA" id="ARBA00022723"/>
    </source>
</evidence>
<feature type="compositionally biased region" description="Low complexity" evidence="4">
    <location>
        <begin position="598"/>
        <end position="614"/>
    </location>
</feature>
<sequence length="960" mass="108851">MRSVRRFNVQRRLSDQVWLHCFHPAMSSPSPMAIGRLLNESPSYPRHTESYERHPQIVQYERHNLRYEAPQNMHWPQQQPYALSSPDRLVHSLGTSANDSSMATAVPSSSAGPSWNANHYQVQEPTTRANSYLPDFSFFGQGNENSSMRRVIIRDPGPSVHSEQRMPASLDAFVADSHETQPQPRSPPSSHYQRITTESSSSSRASSIDLQSARQYQEVERASARLVAKETSSSPPTDNTRTYPARMGEIDGRAATASGQPQDQRKRGVISIEDAEEPPKSKRKLSAKPRGKTASGPNKRSGYTHKKRSEAAQTAALSDRIPDNMYTFAPRSKGNEGYDVVRVKLTQRINCMRDIQTSRCMSNRYRHEGFSKCVACTRRWQGDTCRFQNIRSFLRDSGGQLTGMSFTEKAEDLPQVLLDYPARWNIPLDKAHIDETKKISAAALLPTLREELEHIQLDEVVYRPRENEVRATCDTCITSIFCCSWMCRVCGREACSDCFNQIKALTIELPAGASQNEIDERSARLERQLHLNPGFLSCLKRHDHGARHFSPMTRFARSELETTIQAMEKLLLEDGTTADGPSGFIERRSNHASTSNRSCSPTSDDASSPSSDSDITLVPADFSPPVDAFSEIPSHEIMRFKDSELTEENFRQFWAKGQPLLVMDAGKKLKIDWSPEYFMEEYGSQSCLIIECQTEESKRITVAEFFRDFGNYEGREGCWKLKDWPPESDFKTAFLELYDDFSQAVPIPNYVRRDGVLNFASHFPLNTIGPDLGPKMYNAHANREDVGTKGSTRLHMDMADALNLMAYAAPGPNGEEGCAAWDLFRAEDSGAIRRFLKSEFAVTGLDPIHSQQVYLDDEKRRQLYQEYGVKSFRVYQKAGEAVFIPAGCAHQVRNLSDCIKVAVDFVSPENIERCEKLTQEFREVNYRQAWKEDVLQLRTMMWFAWLSCCQQEEKMEKNGA</sequence>
<dbReference type="InterPro" id="IPR003347">
    <property type="entry name" value="JmjC_dom"/>
</dbReference>
<dbReference type="GO" id="GO:0003712">
    <property type="term" value="F:transcription coregulator activity"/>
    <property type="evidence" value="ECO:0007669"/>
    <property type="project" value="TreeGrafter"/>
</dbReference>
<feature type="compositionally biased region" description="Polar residues" evidence="4">
    <location>
        <begin position="180"/>
        <end position="198"/>
    </location>
</feature>
<dbReference type="InterPro" id="IPR045109">
    <property type="entry name" value="LSDs-like"/>
</dbReference>
<dbReference type="SUPFAM" id="SSF51197">
    <property type="entry name" value="Clavaminate synthase-like"/>
    <property type="match status" value="1"/>
</dbReference>
<dbReference type="AlphaFoldDB" id="A0AAD7HUL9"/>
<keyword evidence="3" id="KW-0539">Nucleus</keyword>
<dbReference type="SMART" id="SM00558">
    <property type="entry name" value="JmjC"/>
    <property type="match status" value="1"/>
</dbReference>
<dbReference type="Pfam" id="PF02373">
    <property type="entry name" value="JmjC"/>
    <property type="match status" value="1"/>
</dbReference>
<feature type="region of interest" description="Disordered" evidence="4">
    <location>
        <begin position="176"/>
        <end position="318"/>
    </location>
</feature>
<organism evidence="6 7">
    <name type="scientific">Mycena metata</name>
    <dbReference type="NCBI Taxonomy" id="1033252"/>
    <lineage>
        <taxon>Eukaryota</taxon>
        <taxon>Fungi</taxon>
        <taxon>Dikarya</taxon>
        <taxon>Basidiomycota</taxon>
        <taxon>Agaricomycotina</taxon>
        <taxon>Agaricomycetes</taxon>
        <taxon>Agaricomycetidae</taxon>
        <taxon>Agaricales</taxon>
        <taxon>Marasmiineae</taxon>
        <taxon>Mycenaceae</taxon>
        <taxon>Mycena</taxon>
    </lineage>
</organism>
<name>A0AAD7HUL9_9AGAR</name>
<keyword evidence="2" id="KW-0479">Metal-binding</keyword>
<evidence type="ECO:0000313" key="7">
    <source>
        <dbReference type="Proteomes" id="UP001215598"/>
    </source>
</evidence>
<dbReference type="GO" id="GO:0046872">
    <property type="term" value="F:metal ion binding"/>
    <property type="evidence" value="ECO:0007669"/>
    <property type="project" value="UniProtKB-KW"/>
</dbReference>
<comment type="subcellular location">
    <subcellularLocation>
        <location evidence="1">Nucleus</location>
    </subcellularLocation>
</comment>
<feature type="non-terminal residue" evidence="6">
    <location>
        <position position="960"/>
    </location>
</feature>
<keyword evidence="7" id="KW-1185">Reference proteome</keyword>
<feature type="compositionally biased region" description="Basic residues" evidence="4">
    <location>
        <begin position="281"/>
        <end position="291"/>
    </location>
</feature>
<accession>A0AAD7HUL9</accession>
<feature type="region of interest" description="Disordered" evidence="4">
    <location>
        <begin position="575"/>
        <end position="619"/>
    </location>
</feature>
<evidence type="ECO:0000313" key="6">
    <source>
        <dbReference type="EMBL" id="KAJ7727952.1"/>
    </source>
</evidence>
<protein>
    <recommendedName>
        <fullName evidence="5">JmjC domain-containing protein</fullName>
    </recommendedName>
</protein>